<feature type="region of interest" description="Disordered" evidence="1">
    <location>
        <begin position="1121"/>
        <end position="1154"/>
    </location>
</feature>
<organism evidence="4 5">
    <name type="scientific">Eubacterium limosum</name>
    <dbReference type="NCBI Taxonomy" id="1736"/>
    <lineage>
        <taxon>Bacteria</taxon>
        <taxon>Bacillati</taxon>
        <taxon>Bacillota</taxon>
        <taxon>Clostridia</taxon>
        <taxon>Eubacteriales</taxon>
        <taxon>Eubacteriaceae</taxon>
        <taxon>Eubacterium</taxon>
    </lineage>
</organism>
<keyword evidence="3" id="KW-0732">Signal</keyword>
<dbReference type="KEGG" id="elim:B2M23_07055"/>
<dbReference type="AlphaFoldDB" id="A0AAC9QTE1"/>
<evidence type="ECO:0000313" key="5">
    <source>
        <dbReference type="Proteomes" id="UP000192391"/>
    </source>
</evidence>
<keyword evidence="2" id="KW-0472">Membrane</keyword>
<dbReference type="Pfam" id="PF07554">
    <property type="entry name" value="FIVAR"/>
    <property type="match status" value="7"/>
</dbReference>
<reference evidence="5" key="1">
    <citation type="journal article" date="2017" name="Sci. Rep.">
        <title>Determination of the Genome and Primary Transcriptome of Syngas Fermenting Eubacterium limosum ATCC 8486.</title>
        <authorList>
            <person name="Song Y."/>
            <person name="Shin J."/>
            <person name="Jeong Y."/>
            <person name="Jin S."/>
            <person name="Lee J.K."/>
            <person name="Kim D.R."/>
            <person name="Kim S.C."/>
            <person name="Cho S."/>
            <person name="Cho B.K."/>
        </authorList>
    </citation>
    <scope>NUCLEOTIDE SEQUENCE [LARGE SCALE GENOMIC DNA]</scope>
    <source>
        <strain evidence="5">ATCC 8486</strain>
    </source>
</reference>
<evidence type="ECO:0000256" key="3">
    <source>
        <dbReference type="SAM" id="SignalP"/>
    </source>
</evidence>
<name>A0AAC9QTE1_EUBLI</name>
<dbReference type="Gene3D" id="1.20.1270.90">
    <property type="entry name" value="AF1782-like"/>
    <property type="match status" value="6"/>
</dbReference>
<feature type="transmembrane region" description="Helical" evidence="2">
    <location>
        <begin position="1166"/>
        <end position="1185"/>
    </location>
</feature>
<dbReference type="Proteomes" id="UP000192391">
    <property type="component" value="Chromosome"/>
</dbReference>
<evidence type="ECO:0000256" key="1">
    <source>
        <dbReference type="SAM" id="MobiDB-lite"/>
    </source>
</evidence>
<dbReference type="Gene3D" id="1.20.1270.70">
    <property type="entry name" value="Designed single chain three-helix bundle"/>
    <property type="match status" value="1"/>
</dbReference>
<feature type="chain" id="PRO_5042258694" evidence="3">
    <location>
        <begin position="34"/>
        <end position="1191"/>
    </location>
</feature>
<keyword evidence="2" id="KW-0812">Transmembrane</keyword>
<gene>
    <name evidence="4" type="ORF">B2M23_07055</name>
</gene>
<sequence length="1191" mass="127072">MIQQTKHYLQRCLVLLLVVMVGLAGAFSNSALAAGNDNQEAITASNTFDETKDKETILISTAEDFIALRNYVASGEIRDDQSKGVAGGKARSAKLMADIDLSDIDFAETMTPSSSWDVSFDGGGHTITGFTGNTYGLFGESLAVGYNYNSDGTKEKVKTIITNLHVDGNINIGSEKLTENSTYNYGLFANNLIGGAMDLANCEISNCVVTGNINIEIPSDRTIDVNVGGMFYTGPGTNPNSKVPIKNCLIDVDIAVVNHSQAPVAIYGVARSAAMDHCISLSSVNISGEGSSNILAYGMCTAPKYNKLSPQAFFNKDATNADSWSDDLSYYDNGKTSEELKKASTYDESWDTKVWAITDGKYPVLKTFGAESTPDISELESVLKEAKAITNDDKRYTDSSYQTLQNAIKTVEDAISNLSTADLLLKDFVLTKTSLLKNATNNLIAQGPWAEAVENLDAALQAANEVPQDIVYTTSSQTSFDNAFSIAKALDRDKSDAEKIKTVADSLQEAIKHLTENADTTKYYSVKDKALSITNRDYIYTSDSWEKYEPVYKVYSSLKPKDTPKEEQRKLDDAADNLAEAYTWLVKNADFTAMRAAIVDAGMQDEEDYTAATWEAQKKALDAANQFDQKNTPVDDQEKVDGATTALETATAKLVLKTDWEALQTALKNAAALEAQEEACTTNSWTAFKTALDTAKGIEETNTTTQAVADAAKALTGAQAALVKKADSTALNSAIAEADKLKEADYTSASWSAFAEALANAKAVDQNNATQAAVDAARDGLELAQSKLIEKTSFAGLNEAIQAAEVLKEADYTRDSWKTADVAAALAEAKAIKQDPENTPQADVDAAVQKLADAMEQLVKKGDPKALDQAIKSAEALKAEDYTASTWAALQAALTEANALDRGNADQAAVNTQTEKLVAAMDALVEAADKAALAEACALAEAKDSDKYTQVSYESLQTALSDARAALDNGDAVQQEVDKALENLNKALAGLIKIAKAEAEGYQVNAEIPDNAELSITKQDEQKTEAAQKKIHKDYKDAELLALFDINLGDYQLGKGESVKITIALPEAAWGYDSYKVYHEKEDGSIEYLDAVYDAEGHTLTFTAGSFSDFGVVGFKNASADNPDGNSGSNGNSAGQNSSQNGSGTAKGSSTGAGVSTGITAESPSAVLTAAALLAAAGLAAFLVYRRRTTK</sequence>
<accession>A0AAC9QTE1</accession>
<dbReference type="RefSeq" id="WP_038353668.1">
    <property type="nucleotide sequence ID" value="NZ_CP019962.1"/>
</dbReference>
<evidence type="ECO:0000256" key="2">
    <source>
        <dbReference type="SAM" id="Phobius"/>
    </source>
</evidence>
<keyword evidence="2" id="KW-1133">Transmembrane helix</keyword>
<dbReference type="EMBL" id="CP019962">
    <property type="protein sequence ID" value="ARD65312.1"/>
    <property type="molecule type" value="Genomic_DNA"/>
</dbReference>
<protein>
    <submittedName>
        <fullName evidence="4">Uncharacterized protein</fullName>
    </submittedName>
</protein>
<proteinExistence type="predicted"/>
<feature type="signal peptide" evidence="3">
    <location>
        <begin position="1"/>
        <end position="33"/>
    </location>
</feature>
<evidence type="ECO:0000313" key="4">
    <source>
        <dbReference type="EMBL" id="ARD65312.1"/>
    </source>
</evidence>